<dbReference type="Proteomes" id="UP000501168">
    <property type="component" value="Chromosome"/>
</dbReference>
<evidence type="ECO:0000256" key="4">
    <source>
        <dbReference type="ARBA" id="ARBA00023163"/>
    </source>
</evidence>
<organism evidence="6 7">
    <name type="scientific">Zophobihabitans entericus</name>
    <dbReference type="NCBI Taxonomy" id="1635327"/>
    <lineage>
        <taxon>Bacteria</taxon>
        <taxon>Pseudomonadati</taxon>
        <taxon>Pseudomonadota</taxon>
        <taxon>Gammaproteobacteria</taxon>
        <taxon>Orbales</taxon>
        <taxon>Orbaceae</taxon>
        <taxon>Zophobihabitans</taxon>
    </lineage>
</organism>
<keyword evidence="7" id="KW-1185">Reference proteome</keyword>
<dbReference type="InParanoid" id="A0A6G9I7Q5"/>
<evidence type="ECO:0000313" key="6">
    <source>
        <dbReference type="EMBL" id="QIQ20236.1"/>
    </source>
</evidence>
<dbReference type="SUPFAM" id="SSF47413">
    <property type="entry name" value="lambda repressor-like DNA-binding domains"/>
    <property type="match status" value="1"/>
</dbReference>
<evidence type="ECO:0000313" key="7">
    <source>
        <dbReference type="Proteomes" id="UP000501168"/>
    </source>
</evidence>
<dbReference type="KEGG" id="orb:IPMB12_00195"/>
<dbReference type="AlphaFoldDB" id="A0A6G9I7Q5"/>
<evidence type="ECO:0000256" key="3">
    <source>
        <dbReference type="ARBA" id="ARBA00023125"/>
    </source>
</evidence>
<keyword evidence="3" id="KW-0238">DNA-binding</keyword>
<dbReference type="RefSeq" id="WP_166913785.1">
    <property type="nucleotide sequence ID" value="NZ_CP050253.1"/>
</dbReference>
<evidence type="ECO:0000259" key="5">
    <source>
        <dbReference type="Pfam" id="PF13693"/>
    </source>
</evidence>
<accession>A0A6G9I7Q5</accession>
<dbReference type="Gene3D" id="1.10.260.40">
    <property type="entry name" value="lambda repressor-like DNA-binding domains"/>
    <property type="match status" value="1"/>
</dbReference>
<dbReference type="Pfam" id="PF13693">
    <property type="entry name" value="HTH_35"/>
    <property type="match status" value="1"/>
</dbReference>
<name>A0A6G9I7Q5_9GAMM</name>
<evidence type="ECO:0000256" key="1">
    <source>
        <dbReference type="ARBA" id="ARBA00006157"/>
    </source>
</evidence>
<keyword evidence="4" id="KW-0804">Transcription</keyword>
<reference evidence="6 7" key="1">
    <citation type="submission" date="2020-03" db="EMBL/GenBank/DDBJ databases">
        <title>Complete genome sequence of Orbus sp. IPMB12 (BCRC 80908).</title>
        <authorList>
            <person name="Lo W.-S."/>
            <person name="Chang T.-H."/>
            <person name="Kuo C.-H."/>
        </authorList>
    </citation>
    <scope>NUCLEOTIDE SEQUENCE [LARGE SCALE GENOMIC DNA]</scope>
    <source>
        <strain evidence="6 7">IPMB12</strain>
    </source>
</reference>
<dbReference type="GO" id="GO:0003677">
    <property type="term" value="F:DNA binding"/>
    <property type="evidence" value="ECO:0007669"/>
    <property type="project" value="UniProtKB-KW"/>
</dbReference>
<dbReference type="EMBL" id="CP050253">
    <property type="protein sequence ID" value="QIQ20236.1"/>
    <property type="molecule type" value="Genomic_DNA"/>
</dbReference>
<sequence length="83" mass="9368">MEKVDWHSSDIIAAFKKLDTSLAEVSRAQGYAPSTLANALVRPWPRGEKIIGAALGIPPEEIWPSRYARRLKLKLKKHVKFDV</sequence>
<keyword evidence="2" id="KW-0805">Transcription regulation</keyword>
<comment type="similarity">
    <text evidence="1">Belongs to the ner transcriptional regulatory family.</text>
</comment>
<evidence type="ECO:0000256" key="2">
    <source>
        <dbReference type="ARBA" id="ARBA00023015"/>
    </source>
</evidence>
<protein>
    <submittedName>
        <fullName evidence="6">Transcriptional regulator</fullName>
    </submittedName>
</protein>
<gene>
    <name evidence="6" type="ORF">IPMB12_00195</name>
</gene>
<dbReference type="InterPro" id="IPR038722">
    <property type="entry name" value="Ner_HTH_dom"/>
</dbReference>
<feature type="domain" description="Ner winged helix-turn-helix DNA-binding" evidence="5">
    <location>
        <begin position="5"/>
        <end position="72"/>
    </location>
</feature>
<dbReference type="InterPro" id="IPR010982">
    <property type="entry name" value="Lambda_DNA-bd_dom_sf"/>
</dbReference>
<proteinExistence type="inferred from homology"/>